<dbReference type="Proteomes" id="UP000254326">
    <property type="component" value="Unassembled WGS sequence"/>
</dbReference>
<reference evidence="7 8" key="1">
    <citation type="submission" date="2018-06" db="EMBL/GenBank/DDBJ databases">
        <title>Marinomonas sp. YLB-05 draft genome sequence.</title>
        <authorList>
            <person name="Yu L."/>
            <person name="Tang X."/>
        </authorList>
    </citation>
    <scope>NUCLEOTIDE SEQUENCE [LARGE SCALE GENOMIC DNA]</scope>
    <source>
        <strain evidence="7 8">YLB-05</strain>
    </source>
</reference>
<proteinExistence type="predicted"/>
<dbReference type="CDD" id="cd02440">
    <property type="entry name" value="AdoMet_MTases"/>
    <property type="match status" value="1"/>
</dbReference>
<evidence type="ECO:0000256" key="5">
    <source>
        <dbReference type="ARBA" id="ARBA00022603"/>
    </source>
</evidence>
<dbReference type="InterPro" id="IPR025800">
    <property type="entry name" value="CaM-Lys-N-MeTrfase"/>
</dbReference>
<dbReference type="RefSeq" id="WP_115469657.1">
    <property type="nucleotide sequence ID" value="NZ_QKRA01000019.1"/>
</dbReference>
<organism evidence="7 8">
    <name type="scientific">Marinomonas piezotolerans</name>
    <dbReference type="NCBI Taxonomy" id="2213058"/>
    <lineage>
        <taxon>Bacteria</taxon>
        <taxon>Pseudomonadati</taxon>
        <taxon>Pseudomonadota</taxon>
        <taxon>Gammaproteobacteria</taxon>
        <taxon>Oceanospirillales</taxon>
        <taxon>Oceanospirillaceae</taxon>
        <taxon>Marinomonas</taxon>
    </lineage>
</organism>
<dbReference type="GO" id="GO:0005737">
    <property type="term" value="C:cytoplasm"/>
    <property type="evidence" value="ECO:0007669"/>
    <property type="project" value="UniProtKB-SubCell"/>
</dbReference>
<name>A0A370U4E6_9GAMM</name>
<dbReference type="PANTHER" id="PTHR13539">
    <property type="entry name" value="CALMODULIN-LYSINE N-METHYLTRANSFERASE"/>
    <property type="match status" value="1"/>
</dbReference>
<keyword evidence="5" id="KW-0489">Methyltransferase</keyword>
<keyword evidence="6" id="KW-0808">Transferase</keyword>
<comment type="caution">
    <text evidence="7">The sequence shown here is derived from an EMBL/GenBank/DDBJ whole genome shotgun (WGS) entry which is preliminary data.</text>
</comment>
<evidence type="ECO:0000256" key="1">
    <source>
        <dbReference type="ARBA" id="ARBA00004496"/>
    </source>
</evidence>
<evidence type="ECO:0000256" key="6">
    <source>
        <dbReference type="ARBA" id="ARBA00022679"/>
    </source>
</evidence>
<keyword evidence="8" id="KW-1185">Reference proteome</keyword>
<dbReference type="EMBL" id="QKRA01000019">
    <property type="protein sequence ID" value="RDL42613.1"/>
    <property type="molecule type" value="Genomic_DNA"/>
</dbReference>
<dbReference type="GO" id="GO:0032259">
    <property type="term" value="P:methylation"/>
    <property type="evidence" value="ECO:0007669"/>
    <property type="project" value="UniProtKB-KW"/>
</dbReference>
<dbReference type="OrthoDB" id="264333at2"/>
<dbReference type="Gene3D" id="3.40.50.150">
    <property type="entry name" value="Vaccinia Virus protein VP39"/>
    <property type="match status" value="1"/>
</dbReference>
<dbReference type="InterPro" id="IPR019410">
    <property type="entry name" value="Methyltransf_16"/>
</dbReference>
<dbReference type="GO" id="GO:0016301">
    <property type="term" value="F:kinase activity"/>
    <property type="evidence" value="ECO:0007669"/>
    <property type="project" value="UniProtKB-KW"/>
</dbReference>
<keyword evidence="4" id="KW-0963">Cytoplasm</keyword>
<dbReference type="PANTHER" id="PTHR13539:SF3">
    <property type="entry name" value="CALMODULIN-LYSINE N-METHYLTRANSFERASE"/>
    <property type="match status" value="1"/>
</dbReference>
<evidence type="ECO:0000256" key="3">
    <source>
        <dbReference type="ARBA" id="ARBA00020594"/>
    </source>
</evidence>
<evidence type="ECO:0000256" key="2">
    <source>
        <dbReference type="ARBA" id="ARBA00011914"/>
    </source>
</evidence>
<accession>A0A370U4E6</accession>
<keyword evidence="7" id="KW-0418">Kinase</keyword>
<dbReference type="EC" id="2.1.1.60" evidence="2"/>
<dbReference type="Pfam" id="PF10294">
    <property type="entry name" value="Methyltransf_16"/>
    <property type="match status" value="1"/>
</dbReference>
<protein>
    <recommendedName>
        <fullName evidence="3">Calmodulin-lysine N-methyltransferase</fullName>
        <ecNumber evidence="2">2.1.1.60</ecNumber>
    </recommendedName>
</protein>
<dbReference type="InterPro" id="IPR029063">
    <property type="entry name" value="SAM-dependent_MTases_sf"/>
</dbReference>
<comment type="subcellular location">
    <subcellularLocation>
        <location evidence="1">Cytoplasm</location>
    </subcellularLocation>
</comment>
<dbReference type="GO" id="GO:0018025">
    <property type="term" value="F:calmodulin-lysine N-methyltransferase activity"/>
    <property type="evidence" value="ECO:0007669"/>
    <property type="project" value="UniProtKB-EC"/>
</dbReference>
<evidence type="ECO:0000256" key="4">
    <source>
        <dbReference type="ARBA" id="ARBA00022490"/>
    </source>
</evidence>
<dbReference type="SUPFAM" id="SSF53335">
    <property type="entry name" value="S-adenosyl-L-methionine-dependent methyltransferases"/>
    <property type="match status" value="1"/>
</dbReference>
<gene>
    <name evidence="7" type="ORF">DN730_18780</name>
</gene>
<sequence>MLPSPLRVRYQTIEFGSTDIHVCTLRDNQQFSDPDGAAEALGISDASWPLFGIVWPSGMVLANHMMTYQTKGKRILEIGCGIGISSLLLNERLDDITATDYHPEVEGFLNRNTSLNNGKPIAFQRIDWAADNNSLGRFDIIIGSDLLYEDQHVKLLADFIRNHANENCTVVIVDPGRGRKAKFSKQMTAHGFASNQSKPVHTDYLQQPFKGYILEYTRAQVIAAQ</sequence>
<dbReference type="AlphaFoldDB" id="A0A370U4E6"/>
<evidence type="ECO:0000313" key="7">
    <source>
        <dbReference type="EMBL" id="RDL42613.1"/>
    </source>
</evidence>
<evidence type="ECO:0000313" key="8">
    <source>
        <dbReference type="Proteomes" id="UP000254326"/>
    </source>
</evidence>